<evidence type="ECO:0008006" key="3">
    <source>
        <dbReference type="Google" id="ProtNLM"/>
    </source>
</evidence>
<reference evidence="2" key="2">
    <citation type="submission" date="2016-04" db="EMBL/GenBank/DDBJ databases">
        <title>Complete Genome and Plasmid Sequences for Rhodococcus fascians D188 and Draft Sequences for Rhodococcus spp. Isolates PBTS 1 and PBTS 2.</title>
        <authorList>
            <person name="Stamer R."/>
            <person name="Vereecke D."/>
            <person name="Zhang Y."/>
            <person name="Schilkey F."/>
            <person name="Devitt N."/>
            <person name="Randall J."/>
        </authorList>
    </citation>
    <scope>NUCLEOTIDE SEQUENCE [LARGE SCALE GENOMIC DNA]</scope>
    <source>
        <strain evidence="2">PBTS2</strain>
    </source>
</reference>
<dbReference type="Pfam" id="PF13450">
    <property type="entry name" value="NAD_binding_8"/>
    <property type="match status" value="1"/>
</dbReference>
<dbReference type="Gene3D" id="3.90.660.10">
    <property type="match status" value="1"/>
</dbReference>
<evidence type="ECO:0000313" key="1">
    <source>
        <dbReference type="EMBL" id="AMY25673.1"/>
    </source>
</evidence>
<organism evidence="1 2">
    <name type="scientific">Rhodococcoides fascians</name>
    <name type="common">Rhodococcus fascians</name>
    <dbReference type="NCBI Taxonomy" id="1828"/>
    <lineage>
        <taxon>Bacteria</taxon>
        <taxon>Bacillati</taxon>
        <taxon>Actinomycetota</taxon>
        <taxon>Actinomycetes</taxon>
        <taxon>Mycobacteriales</taxon>
        <taxon>Nocardiaceae</taxon>
        <taxon>Rhodococcoides</taxon>
    </lineage>
</organism>
<evidence type="ECO:0000313" key="2">
    <source>
        <dbReference type="Proteomes" id="UP000076038"/>
    </source>
</evidence>
<dbReference type="PATRIC" id="fig|1653479.3.peg.4452"/>
<name>A0A143QR75_RHOFA</name>
<dbReference type="InterPro" id="IPR036188">
    <property type="entry name" value="FAD/NAD-bd_sf"/>
</dbReference>
<sequence length="327" mass="34883">MAGLRAASAGHTDDMTVDAGRTTDSITIVGAGIAGAACARVLRAAGVPFRIVDRGRAPGGRMSSPELHGRRVDLGAGYFTVRDQDFATVVSDWESRGLARQWANTFGILKPDTEPCTTTGPVRWATPHGLRSLVRDLLADFDIEGASELTDLPDGHVVVAMPDPQATRLTTVPDAVDYEPVIAVACGFDGLDVPFRDAAFVNDHPDIAFVVDDGARRGDGAPVLVVHTIPERAQQHLADPDAVIAPVLDALRELSVVSTAPNWTHAHRWTFAKPAAQHDSTFALELRDGRLVGFAGDQWCESGAPRVESAWRSGTDLGTELVSRLLS</sequence>
<proteinExistence type="predicted"/>
<dbReference type="KEGG" id="rhs:A3Q41_04397"/>
<dbReference type="AlphaFoldDB" id="A0A143QR75"/>
<dbReference type="PANTHER" id="PTHR16128">
    <property type="entry name" value="FAD/NAD(P)-BINDING OXIDOREDUCTASE FAMILY PROTEIN"/>
    <property type="match status" value="1"/>
</dbReference>
<dbReference type="Proteomes" id="UP000076038">
    <property type="component" value="Chromosome"/>
</dbReference>
<protein>
    <recommendedName>
        <fullName evidence="3">Amine oxidase domain-containing protein</fullName>
    </recommendedName>
</protein>
<gene>
    <name evidence="1" type="ORF">A3Q41_04397</name>
</gene>
<dbReference type="EMBL" id="CP015220">
    <property type="protein sequence ID" value="AMY25673.1"/>
    <property type="molecule type" value="Genomic_DNA"/>
</dbReference>
<accession>A0A143QR75</accession>
<keyword evidence="2" id="KW-1185">Reference proteome</keyword>
<reference evidence="1 2" key="1">
    <citation type="journal article" date="2016" name="Genome Announc.">
        <title>Complete Genome and Plasmid Sequences for Rhodococcus fascians D188 and Draft Sequences for Rhodococcus Isolates PBTS 1 and PBTS 2.</title>
        <authorList>
            <person name="Stamler R.A."/>
            <person name="Vereecke D."/>
            <person name="Zhang Y."/>
            <person name="Schilkey F."/>
            <person name="Devitt N."/>
            <person name="Randall J.J."/>
        </authorList>
    </citation>
    <scope>NUCLEOTIDE SEQUENCE [LARGE SCALE GENOMIC DNA]</scope>
    <source>
        <strain evidence="1 2">PBTS2</strain>
    </source>
</reference>
<dbReference type="PANTHER" id="PTHR16128:SF5">
    <property type="entry name" value="FAD_NAD(P)-BINDING OXIDOREDUCTASE FAMILY PROTEIN"/>
    <property type="match status" value="1"/>
</dbReference>
<dbReference type="Gene3D" id="3.50.50.60">
    <property type="entry name" value="FAD/NAD(P)-binding domain"/>
    <property type="match status" value="1"/>
</dbReference>
<dbReference type="SUPFAM" id="SSF51905">
    <property type="entry name" value="FAD/NAD(P)-binding domain"/>
    <property type="match status" value="1"/>
</dbReference>